<evidence type="ECO:0000256" key="1">
    <source>
        <dbReference type="SAM" id="SignalP"/>
    </source>
</evidence>
<keyword evidence="2" id="KW-0378">Hydrolase</keyword>
<accession>V6S2K3</accession>
<comment type="caution">
    <text evidence="2">The sequence shown here is derived from an EMBL/GenBank/DDBJ whole genome shotgun (WGS) entry which is preliminary data.</text>
</comment>
<gene>
    <name evidence="2" type="ORF">IP98_01812</name>
</gene>
<feature type="chain" id="PRO_5030178737" evidence="1">
    <location>
        <begin position="19"/>
        <end position="360"/>
    </location>
</feature>
<evidence type="ECO:0000313" key="2">
    <source>
        <dbReference type="EMBL" id="TWI12237.1"/>
    </source>
</evidence>
<evidence type="ECO:0000313" key="3">
    <source>
        <dbReference type="Proteomes" id="UP000319848"/>
    </source>
</evidence>
<dbReference type="OrthoDB" id="1223654at2"/>
<dbReference type="EMBL" id="VLKQ01000007">
    <property type="protein sequence ID" value="TWI12237.1"/>
    <property type="molecule type" value="Genomic_DNA"/>
</dbReference>
<dbReference type="SUPFAM" id="SSF49464">
    <property type="entry name" value="Carboxypeptidase regulatory domain-like"/>
    <property type="match status" value="1"/>
</dbReference>
<keyword evidence="3" id="KW-1185">Reference proteome</keyword>
<sequence length="360" mass="41187">MKKTILITALLFATLAFSQIKISGIVRDKETKEPLQGASIFAPNTTNGGSTDDKGSFSFTLSENQNEVIISYVGYETVLVPAASLSDATKSNIILLTPIINTLKEVVIRKISAKDRAKYMAIFNRGFIGFGTIAENTKILNPEVLQFDMNSDNTLLIVSADEPIQMINKKTGYQISYELVYFENKVTSQEKNEQLTTYFGYPFFKDIVAEKKLDPKKTAQTRLKCYKGSTMHFIRSLYDGTMEKEGFTVRKFKREKTPHIPVEYKDIYETNDCMVHQLVFERDNKKYLYFTDFLSVHHPSEEHKKLQCSQLKLLVDKPIEIYTNGNYADPDTLANYGYMGWQKMGEMLPFDYQPDPIITE</sequence>
<keyword evidence="2" id="KW-0645">Protease</keyword>
<keyword evidence="1" id="KW-0732">Signal</keyword>
<organism evidence="2 3">
    <name type="scientific">Flavobacterium cauense R2A-7</name>
    <dbReference type="NCBI Taxonomy" id="1341154"/>
    <lineage>
        <taxon>Bacteria</taxon>
        <taxon>Pseudomonadati</taxon>
        <taxon>Bacteroidota</taxon>
        <taxon>Flavobacteriia</taxon>
        <taxon>Flavobacteriales</taxon>
        <taxon>Flavobacteriaceae</taxon>
        <taxon>Flavobacterium</taxon>
    </lineage>
</organism>
<name>V6S2K3_9FLAO</name>
<dbReference type="GO" id="GO:0004180">
    <property type="term" value="F:carboxypeptidase activity"/>
    <property type="evidence" value="ECO:0007669"/>
    <property type="project" value="UniProtKB-KW"/>
</dbReference>
<dbReference type="AlphaFoldDB" id="V6S2K3"/>
<dbReference type="STRING" id="1341154.FCR2A7T_12130"/>
<dbReference type="InterPro" id="IPR008969">
    <property type="entry name" value="CarboxyPept-like_regulatory"/>
</dbReference>
<dbReference type="Pfam" id="PF13715">
    <property type="entry name" value="CarbopepD_reg_2"/>
    <property type="match status" value="1"/>
</dbReference>
<dbReference type="RefSeq" id="WP_023570363.1">
    <property type="nucleotide sequence ID" value="NZ_AVBI01000012.1"/>
</dbReference>
<dbReference type="Gene3D" id="2.60.40.1120">
    <property type="entry name" value="Carboxypeptidase-like, regulatory domain"/>
    <property type="match status" value="1"/>
</dbReference>
<dbReference type="Proteomes" id="UP000319848">
    <property type="component" value="Unassembled WGS sequence"/>
</dbReference>
<protein>
    <submittedName>
        <fullName evidence="2">Carboxypeptidase-like protein</fullName>
    </submittedName>
</protein>
<feature type="signal peptide" evidence="1">
    <location>
        <begin position="1"/>
        <end position="18"/>
    </location>
</feature>
<reference evidence="2 3" key="1">
    <citation type="journal article" date="2015" name="Stand. Genomic Sci.">
        <title>Genomic Encyclopedia of Bacterial and Archaeal Type Strains, Phase III: the genomes of soil and plant-associated and newly described type strains.</title>
        <authorList>
            <person name="Whitman W.B."/>
            <person name="Woyke T."/>
            <person name="Klenk H.P."/>
            <person name="Zhou Y."/>
            <person name="Lilburn T.G."/>
            <person name="Beck B.J."/>
            <person name="De Vos P."/>
            <person name="Vandamme P."/>
            <person name="Eisen J.A."/>
            <person name="Garrity G."/>
            <person name="Hugenholtz P."/>
            <person name="Kyrpides N.C."/>
        </authorList>
    </citation>
    <scope>NUCLEOTIDE SEQUENCE [LARGE SCALE GENOMIC DNA]</scope>
    <source>
        <strain evidence="2 3">CGMCC 1.7270</strain>
    </source>
</reference>
<proteinExistence type="predicted"/>
<keyword evidence="2" id="KW-0121">Carboxypeptidase</keyword>